<dbReference type="Pfam" id="PF02098">
    <property type="entry name" value="His_binding"/>
    <property type="match status" value="1"/>
</dbReference>
<evidence type="ECO:0000313" key="2">
    <source>
        <dbReference type="EMBL" id="AEO35918.1"/>
    </source>
</evidence>
<feature type="signal peptide" evidence="1">
    <location>
        <begin position="1"/>
        <end position="19"/>
    </location>
</feature>
<dbReference type="GO" id="GO:0030682">
    <property type="term" value="P:symbiont-mediated perturbation of host defenses"/>
    <property type="evidence" value="ECO:0007669"/>
    <property type="project" value="InterPro"/>
</dbReference>
<organism evidence="2">
    <name type="scientific">Amblyomma maculatum</name>
    <name type="common">Gulf Coast tick</name>
    <dbReference type="NCBI Taxonomy" id="34609"/>
    <lineage>
        <taxon>Eukaryota</taxon>
        <taxon>Metazoa</taxon>
        <taxon>Ecdysozoa</taxon>
        <taxon>Arthropoda</taxon>
        <taxon>Chelicerata</taxon>
        <taxon>Arachnida</taxon>
        <taxon>Acari</taxon>
        <taxon>Parasitiformes</taxon>
        <taxon>Ixodida</taxon>
        <taxon>Ixodoidea</taxon>
        <taxon>Ixodidae</taxon>
        <taxon>Amblyomminae</taxon>
        <taxon>Amblyomma</taxon>
    </lineage>
</organism>
<reference evidence="2" key="1">
    <citation type="journal article" date="2011" name="PLoS ONE">
        <title>A deep insight into the sialotranscriptome of the gulf coast tick, Amblyomma maculatum.</title>
        <authorList>
            <person name="Karim S."/>
            <person name="Singh P."/>
            <person name="Ribeiro J.M."/>
        </authorList>
    </citation>
    <scope>NUCLEOTIDE SEQUENCE</scope>
    <source>
        <tissue evidence="2">Salivary gland</tissue>
    </source>
</reference>
<sequence>MKFFLILPFITVAVADSLAEDQPNWADEKRFGDYQNAWKSLGQEETTLYYLTNTTYKDDTLSWGANFSCVVVKETSKNESQKMVTSRFVFKNASSTEQQAVFQVEESVKAVFYYNYTKNENAIEYLVESNEQYIDPLIYSDEACDIFYVPYANENKGGLELWVNGDHISKVPQHCSFFIEYFRKKEDTVYTKYNAEECGEVVTKITSS</sequence>
<protein>
    <recommendedName>
        <fullName evidence="3">Lipocalin/cytosolic fatty-acid binding domain-containing protein</fullName>
    </recommendedName>
</protein>
<evidence type="ECO:0000256" key="1">
    <source>
        <dbReference type="SAM" id="SignalP"/>
    </source>
</evidence>
<name>G3MR00_AMBMU</name>
<evidence type="ECO:0008006" key="3">
    <source>
        <dbReference type="Google" id="ProtNLM"/>
    </source>
</evidence>
<dbReference type="SUPFAM" id="SSF50814">
    <property type="entry name" value="Lipocalins"/>
    <property type="match status" value="1"/>
</dbReference>
<feature type="chain" id="PRO_5003447275" description="Lipocalin/cytosolic fatty-acid binding domain-containing protein" evidence="1">
    <location>
        <begin position="20"/>
        <end position="208"/>
    </location>
</feature>
<dbReference type="GO" id="GO:0043176">
    <property type="term" value="F:amine binding"/>
    <property type="evidence" value="ECO:0007669"/>
    <property type="project" value="InterPro"/>
</dbReference>
<keyword evidence="1" id="KW-0732">Signal</keyword>
<accession>G3MR00</accession>
<dbReference type="InterPro" id="IPR012674">
    <property type="entry name" value="Calycin"/>
</dbReference>
<dbReference type="InterPro" id="IPR002970">
    <property type="entry name" value="Tick_his-bd"/>
</dbReference>
<dbReference type="Gene3D" id="2.40.128.20">
    <property type="match status" value="1"/>
</dbReference>
<dbReference type="AlphaFoldDB" id="G3MR00"/>
<dbReference type="EMBL" id="JO844301">
    <property type="protein sequence ID" value="AEO35918.1"/>
    <property type="molecule type" value="mRNA"/>
</dbReference>
<proteinExistence type="evidence at transcript level"/>
<dbReference type="PRINTS" id="PR01220">
    <property type="entry name" value="HISBINDING"/>
</dbReference>